<comment type="similarity">
    <text evidence="1">Belongs to the aldo/keto reductase family.</text>
</comment>
<keyword evidence="10" id="KW-1185">Reference proteome</keyword>
<comment type="caution">
    <text evidence="8">The sequence shown here is derived from an EMBL/GenBank/DDBJ whole genome shotgun (WGS) entry which is preliminary data.</text>
</comment>
<dbReference type="PROSITE" id="PS00062">
    <property type="entry name" value="ALDOKETO_REDUCTASE_2"/>
    <property type="match status" value="1"/>
</dbReference>
<dbReference type="FunFam" id="3.20.20.100:FF:000015">
    <property type="entry name" value="Oxidoreductase, aldo/keto reductase family"/>
    <property type="match status" value="1"/>
</dbReference>
<keyword evidence="2" id="KW-0521">NADP</keyword>
<evidence type="ECO:0000313" key="9">
    <source>
        <dbReference type="EMBL" id="KRN30045.1"/>
    </source>
</evidence>
<dbReference type="SUPFAM" id="SSF51430">
    <property type="entry name" value="NAD(P)-linked oxidoreductase"/>
    <property type="match status" value="1"/>
</dbReference>
<keyword evidence="3" id="KW-0560">Oxidoreductase</keyword>
<dbReference type="PRINTS" id="PR00069">
    <property type="entry name" value="ALDKETRDTASE"/>
</dbReference>
<evidence type="ECO:0000313" key="11">
    <source>
        <dbReference type="Proteomes" id="UP000051751"/>
    </source>
</evidence>
<feature type="binding site" evidence="5">
    <location>
        <position position="92"/>
    </location>
    <ligand>
        <name>substrate</name>
    </ligand>
</feature>
<dbReference type="PROSITE" id="PS00798">
    <property type="entry name" value="ALDOKETO_REDUCTASE_1"/>
    <property type="match status" value="1"/>
</dbReference>
<dbReference type="EMBL" id="JQAZ01000009">
    <property type="protein sequence ID" value="KRN30045.1"/>
    <property type="molecule type" value="Genomic_DNA"/>
</dbReference>
<evidence type="ECO:0000313" key="8">
    <source>
        <dbReference type="EMBL" id="KRN29041.1"/>
    </source>
</evidence>
<dbReference type="EMBL" id="JQAT01000002">
    <property type="protein sequence ID" value="KRN29041.1"/>
    <property type="molecule type" value="Genomic_DNA"/>
</dbReference>
<dbReference type="STRING" id="81857.IV38_GL001257"/>
<dbReference type="InterPro" id="IPR018170">
    <property type="entry name" value="Aldo/ket_reductase_CS"/>
</dbReference>
<dbReference type="PANTHER" id="PTHR43827:SF3">
    <property type="entry name" value="NADP-DEPENDENT OXIDOREDUCTASE DOMAIN-CONTAINING PROTEIN"/>
    <property type="match status" value="1"/>
</dbReference>
<dbReference type="InterPro" id="IPR020471">
    <property type="entry name" value="AKR"/>
</dbReference>
<organism evidence="8 11">
    <name type="scientific">Lactobacillus selangorensis</name>
    <dbReference type="NCBI Taxonomy" id="81857"/>
    <lineage>
        <taxon>Bacteria</taxon>
        <taxon>Bacillati</taxon>
        <taxon>Bacillota</taxon>
        <taxon>Bacilli</taxon>
        <taxon>Lactobacillales</taxon>
        <taxon>Lactobacillaceae</taxon>
        <taxon>Lactobacillus</taxon>
    </lineage>
</organism>
<dbReference type="AlphaFoldDB" id="A0A0R2FK84"/>
<feature type="domain" description="NADP-dependent oxidoreductase" evidence="7">
    <location>
        <begin position="1"/>
        <end position="249"/>
    </location>
</feature>
<dbReference type="PANTHER" id="PTHR43827">
    <property type="entry name" value="2,5-DIKETO-D-GLUCONIC ACID REDUCTASE"/>
    <property type="match status" value="1"/>
</dbReference>
<dbReference type="Proteomes" id="UP000051645">
    <property type="component" value="Unassembled WGS sequence"/>
</dbReference>
<evidence type="ECO:0000256" key="2">
    <source>
        <dbReference type="ARBA" id="ARBA00022857"/>
    </source>
</evidence>
<gene>
    <name evidence="8" type="ORF">IV38_GL001257</name>
    <name evidence="9" type="ORF">IV40_GL002074</name>
</gene>
<dbReference type="CDD" id="cd19071">
    <property type="entry name" value="AKR_AKR1-5-like"/>
    <property type="match status" value="1"/>
</dbReference>
<evidence type="ECO:0000256" key="3">
    <source>
        <dbReference type="ARBA" id="ARBA00023002"/>
    </source>
</evidence>
<dbReference type="InterPro" id="IPR023210">
    <property type="entry name" value="NADP_OxRdtase_dom"/>
</dbReference>
<dbReference type="Proteomes" id="UP000051751">
    <property type="component" value="Unassembled WGS sequence"/>
</dbReference>
<accession>A0A0R2FK84</accession>
<dbReference type="GO" id="GO:0016616">
    <property type="term" value="F:oxidoreductase activity, acting on the CH-OH group of donors, NAD or NADP as acceptor"/>
    <property type="evidence" value="ECO:0007669"/>
    <property type="project" value="UniProtKB-ARBA"/>
</dbReference>
<sequence length="264" mass="29614">MGFGTWQSEGPDAKSSVETAINDGYRHIDTAQGYHNEAEVGAGITASGINRDDLFITTKIDNNNHGYELTKESFEQSLSDLGTDYVNLLLIHWPNPIKFRENWAEANAETWHAMEEIYQAGKAKAIGVSNFRPKHLKELAKTASVAPMVDQIFLAPGVLQPETVSYCQENNIQLEAYSPLGTGDIFKSRDMSTIAQRYHKSISQVALRWSLQHGFLPLPKSTNPQHIQENTDIFDFELNKEDMAKIDKIKGLKDKIADPDTVEF</sequence>
<name>A0A0R2FK84_9LACO</name>
<proteinExistence type="inferred from homology"/>
<protein>
    <recommendedName>
        <fullName evidence="7">NADP-dependent oxidoreductase domain-containing protein</fullName>
    </recommendedName>
</protein>
<dbReference type="Gene3D" id="3.20.20.100">
    <property type="entry name" value="NADP-dependent oxidoreductase domain"/>
    <property type="match status" value="1"/>
</dbReference>
<evidence type="ECO:0000256" key="6">
    <source>
        <dbReference type="PIRSR" id="PIRSR000097-3"/>
    </source>
</evidence>
<feature type="site" description="Lowers pKa of active site Tyr" evidence="6">
    <location>
        <position position="59"/>
    </location>
</feature>
<evidence type="ECO:0000256" key="1">
    <source>
        <dbReference type="ARBA" id="ARBA00007905"/>
    </source>
</evidence>
<dbReference type="PATRIC" id="fig|81857.3.peg.1263"/>
<evidence type="ECO:0000259" key="7">
    <source>
        <dbReference type="Pfam" id="PF00248"/>
    </source>
</evidence>
<dbReference type="PIRSF" id="PIRSF000097">
    <property type="entry name" value="AKR"/>
    <property type="match status" value="1"/>
</dbReference>
<feature type="active site" description="Proton donor" evidence="4">
    <location>
        <position position="34"/>
    </location>
</feature>
<evidence type="ECO:0000256" key="5">
    <source>
        <dbReference type="PIRSR" id="PIRSR000097-2"/>
    </source>
</evidence>
<dbReference type="Pfam" id="PF00248">
    <property type="entry name" value="Aldo_ket_red"/>
    <property type="match status" value="1"/>
</dbReference>
<evidence type="ECO:0000256" key="4">
    <source>
        <dbReference type="PIRSR" id="PIRSR000097-1"/>
    </source>
</evidence>
<dbReference type="InterPro" id="IPR036812">
    <property type="entry name" value="NAD(P)_OxRdtase_dom_sf"/>
</dbReference>
<evidence type="ECO:0000313" key="10">
    <source>
        <dbReference type="Proteomes" id="UP000051645"/>
    </source>
</evidence>
<reference evidence="10 11" key="1">
    <citation type="journal article" date="2015" name="Genome Announc.">
        <title>Expanding the biotechnology potential of lactobacilli through comparative genomics of 213 strains and associated genera.</title>
        <authorList>
            <person name="Sun Z."/>
            <person name="Harris H.M."/>
            <person name="McCann A."/>
            <person name="Guo C."/>
            <person name="Argimon S."/>
            <person name="Zhang W."/>
            <person name="Yang X."/>
            <person name="Jeffery I.B."/>
            <person name="Cooney J.C."/>
            <person name="Kagawa T.F."/>
            <person name="Liu W."/>
            <person name="Song Y."/>
            <person name="Salvetti E."/>
            <person name="Wrobel A."/>
            <person name="Rasinkangas P."/>
            <person name="Parkhill J."/>
            <person name="Rea M.C."/>
            <person name="O'Sullivan O."/>
            <person name="Ritari J."/>
            <person name="Douillard F.P."/>
            <person name="Paul Ross R."/>
            <person name="Yang R."/>
            <person name="Briner A.E."/>
            <person name="Felis G.E."/>
            <person name="de Vos W.M."/>
            <person name="Barrangou R."/>
            <person name="Klaenhammer T.R."/>
            <person name="Caufield P.W."/>
            <person name="Cui Y."/>
            <person name="Zhang H."/>
            <person name="O'Toole P.W."/>
        </authorList>
    </citation>
    <scope>NUCLEOTIDE SEQUENCE [LARGE SCALE GENOMIC DNA]</scope>
    <source>
        <strain evidence="8 11">ATCC BAA-66</strain>
        <strain evidence="9 10">DSM 13344</strain>
    </source>
</reference>